<evidence type="ECO:0000313" key="1">
    <source>
        <dbReference type="EMBL" id="KON32249.1"/>
    </source>
</evidence>
<dbReference type="EMBL" id="LFWV01000007">
    <property type="protein sequence ID" value="KON32249.1"/>
    <property type="molecule type" value="Genomic_DNA"/>
</dbReference>
<accession>A0A0M0BUX0</accession>
<dbReference type="Proteomes" id="UP000054016">
    <property type="component" value="Unassembled WGS sequence"/>
</dbReference>
<proteinExistence type="predicted"/>
<reference evidence="2" key="1">
    <citation type="submission" date="2015-06" db="EMBL/GenBank/DDBJ databases">
        <title>New insights into the roles of widespread benthic archaea in carbon and nitrogen cycling.</title>
        <authorList>
            <person name="Lazar C.S."/>
            <person name="Baker B.J."/>
            <person name="Seitz K.W."/>
            <person name="Hyde A.S."/>
            <person name="Dick G.J."/>
            <person name="Hinrichs K.-U."/>
            <person name="Teske A.P."/>
        </authorList>
    </citation>
    <scope>NUCLEOTIDE SEQUENCE [LARGE SCALE GENOMIC DNA]</scope>
</reference>
<comment type="caution">
    <text evidence="1">The sequence shown here is derived from an EMBL/GenBank/DDBJ whole genome shotgun (WGS) entry which is preliminary data.</text>
</comment>
<evidence type="ECO:0000313" key="2">
    <source>
        <dbReference type="Proteomes" id="UP000054016"/>
    </source>
</evidence>
<organism evidence="1 2">
    <name type="scientific">miscellaneous Crenarchaeota group-1 archaeon SG8-32-3</name>
    <dbReference type="NCBI Taxonomy" id="1685125"/>
    <lineage>
        <taxon>Archaea</taxon>
        <taxon>Candidatus Bathyarchaeota</taxon>
        <taxon>MCG-1</taxon>
    </lineage>
</organism>
<protein>
    <submittedName>
        <fullName evidence="1">Uncharacterized protein</fullName>
    </submittedName>
</protein>
<dbReference type="AlphaFoldDB" id="A0A0M0BUX0"/>
<sequence>MIKKAEALRVFYELHDKCKSCLINCVDPDKPSSQIEETSEGFRIMLNCKLDYYAKKCFTPIIEKYKLTLKVENDLVVIS</sequence>
<gene>
    <name evidence="1" type="ORF">AC478_00870</name>
</gene>
<name>A0A0M0BUX0_9ARCH</name>